<feature type="transmembrane region" description="Helical" evidence="7">
    <location>
        <begin position="115"/>
        <end position="134"/>
    </location>
</feature>
<evidence type="ECO:0000313" key="9">
    <source>
        <dbReference type="Proteomes" id="UP000316621"/>
    </source>
</evidence>
<keyword evidence="3 7" id="KW-0812">Transmembrane</keyword>
<evidence type="ECO:0000256" key="2">
    <source>
        <dbReference type="ARBA" id="ARBA00009596"/>
    </source>
</evidence>
<reference evidence="8 9" key="1">
    <citation type="journal article" date="2018" name="Science">
        <title>The opium poppy genome and morphinan production.</title>
        <authorList>
            <person name="Guo L."/>
            <person name="Winzer T."/>
            <person name="Yang X."/>
            <person name="Li Y."/>
            <person name="Ning Z."/>
            <person name="He Z."/>
            <person name="Teodor R."/>
            <person name="Lu Y."/>
            <person name="Bowser T.A."/>
            <person name="Graham I.A."/>
            <person name="Ye K."/>
        </authorList>
    </citation>
    <scope>NUCLEOTIDE SEQUENCE [LARGE SCALE GENOMIC DNA]</scope>
    <source>
        <strain evidence="9">cv. HN1</strain>
        <tissue evidence="8">Leaves</tissue>
    </source>
</reference>
<keyword evidence="6 7" id="KW-0472">Membrane</keyword>
<protein>
    <recommendedName>
        <fullName evidence="7">Protein TIC 20</fullName>
    </recommendedName>
</protein>
<evidence type="ECO:0000256" key="7">
    <source>
        <dbReference type="RuleBase" id="RU367003"/>
    </source>
</evidence>
<dbReference type="PANTHER" id="PTHR33510">
    <property type="entry name" value="PROTEIN TIC 20-II, CHLOROPLASTIC"/>
    <property type="match status" value="1"/>
</dbReference>
<sequence length="220" mass="24531">MATTASLLRFTHYPTSQTLKKPYFPSPLPPLRFNTSNPLTSLIHTTTSKPPPPSCHRKSTTISSSYTAVPAAERLITAVAYCLPFFNGIQYGRYLFVQYPNLGALFEPIFPLLSLYRSVPYASFVAFFGLYIGVARNASLSRFVRFNTMQAVVLDVLLVLPLLVQRVFNPGKGLGFKLMMMGYNFIFVFIVICFLYSVGFSILGKTPYLPLVGVAADRQL</sequence>
<dbReference type="STRING" id="3469.A0A4Y7IJN1"/>
<comment type="caution">
    <text evidence="7">Lacks conserved residue(s) required for the propagation of feature annotation.</text>
</comment>
<evidence type="ECO:0000256" key="6">
    <source>
        <dbReference type="ARBA" id="ARBA00023136"/>
    </source>
</evidence>
<keyword evidence="9" id="KW-1185">Reference proteome</keyword>
<evidence type="ECO:0000256" key="3">
    <source>
        <dbReference type="ARBA" id="ARBA00022692"/>
    </source>
</evidence>
<evidence type="ECO:0000313" key="8">
    <source>
        <dbReference type="EMBL" id="RZC47648.1"/>
    </source>
</evidence>
<evidence type="ECO:0000256" key="4">
    <source>
        <dbReference type="ARBA" id="ARBA00022780"/>
    </source>
</evidence>
<dbReference type="OrthoDB" id="414558at2759"/>
<dbReference type="PANTHER" id="PTHR33510:SF5">
    <property type="entry name" value="PROTEIN TIC 20-II, CHLOROPLASTIC"/>
    <property type="match status" value="1"/>
</dbReference>
<evidence type="ECO:0000256" key="5">
    <source>
        <dbReference type="ARBA" id="ARBA00022989"/>
    </source>
</evidence>
<name>A0A4Y7IJN1_PAPSO</name>
<gene>
    <name evidence="8" type="ORF">C5167_040600</name>
</gene>
<dbReference type="OMA" id="KLMVWGH"/>
<organism evidence="8 9">
    <name type="scientific">Papaver somniferum</name>
    <name type="common">Opium poppy</name>
    <dbReference type="NCBI Taxonomy" id="3469"/>
    <lineage>
        <taxon>Eukaryota</taxon>
        <taxon>Viridiplantae</taxon>
        <taxon>Streptophyta</taxon>
        <taxon>Embryophyta</taxon>
        <taxon>Tracheophyta</taxon>
        <taxon>Spermatophyta</taxon>
        <taxon>Magnoliopsida</taxon>
        <taxon>Ranunculales</taxon>
        <taxon>Papaveraceae</taxon>
        <taxon>Papaveroideae</taxon>
        <taxon>Papaver</taxon>
    </lineage>
</organism>
<feature type="transmembrane region" description="Helical" evidence="7">
    <location>
        <begin position="146"/>
        <end position="164"/>
    </location>
</feature>
<keyword evidence="7" id="KW-0150">Chloroplast</keyword>
<proteinExistence type="inferred from homology"/>
<keyword evidence="7" id="KW-0934">Plastid</keyword>
<dbReference type="InterPro" id="IPR005691">
    <property type="entry name" value="Tic20"/>
</dbReference>
<dbReference type="EMBL" id="CM010715">
    <property type="protein sequence ID" value="RZC47648.1"/>
    <property type="molecule type" value="Genomic_DNA"/>
</dbReference>
<comment type="similarity">
    <text evidence="2 7">Belongs to the Tic20 family.</text>
</comment>
<dbReference type="Proteomes" id="UP000316621">
    <property type="component" value="Chromosome 1"/>
</dbReference>
<comment type="subcellular location">
    <subcellularLocation>
        <location evidence="1">Plastid</location>
        <location evidence="1">Chloroplast inner membrane</location>
        <topology evidence="1">Multi-pass membrane protein</topology>
    </subcellularLocation>
    <subcellularLocation>
        <location evidence="7">Plastid</location>
        <location evidence="7">Chloroplast membrane</location>
        <topology evidence="7">Multi-pass membrane protein</topology>
    </subcellularLocation>
</comment>
<dbReference type="GO" id="GO:0009706">
    <property type="term" value="C:chloroplast inner membrane"/>
    <property type="evidence" value="ECO:0007669"/>
    <property type="project" value="UniProtKB-SubCell"/>
</dbReference>
<dbReference type="Gramene" id="RZC47648">
    <property type="protein sequence ID" value="RZC47648"/>
    <property type="gene ID" value="C5167_040600"/>
</dbReference>
<dbReference type="AlphaFoldDB" id="A0A4Y7IJN1"/>
<keyword evidence="5 7" id="KW-1133">Transmembrane helix</keyword>
<feature type="transmembrane region" description="Helical" evidence="7">
    <location>
        <begin position="184"/>
        <end position="203"/>
    </location>
</feature>
<keyword evidence="4" id="KW-1001">Plastid inner membrane</keyword>
<comment type="function">
    <text evidence="7">Involved in protein precursor import into chloroplasts.</text>
</comment>
<evidence type="ECO:0000256" key="1">
    <source>
        <dbReference type="ARBA" id="ARBA00004478"/>
    </source>
</evidence>
<dbReference type="Pfam" id="PF16166">
    <property type="entry name" value="TIC20"/>
    <property type="match status" value="1"/>
</dbReference>
<accession>A0A4Y7IJN1</accession>